<dbReference type="InterPro" id="IPR036116">
    <property type="entry name" value="FN3_sf"/>
</dbReference>
<dbReference type="InterPro" id="IPR013783">
    <property type="entry name" value="Ig-like_fold"/>
</dbReference>
<dbReference type="Pfam" id="PF01483">
    <property type="entry name" value="P_proprotein"/>
    <property type="match status" value="1"/>
</dbReference>
<evidence type="ECO:0000259" key="6">
    <source>
        <dbReference type="PROSITE" id="PS50853"/>
    </source>
</evidence>
<feature type="region of interest" description="Disordered" evidence="4">
    <location>
        <begin position="460"/>
        <end position="482"/>
    </location>
</feature>
<keyword evidence="1" id="KW-0645">Protease</keyword>
<feature type="domain" description="P/Homo B" evidence="7">
    <location>
        <begin position="850"/>
        <end position="1003"/>
    </location>
</feature>
<dbReference type="PROSITE" id="PS50853">
    <property type="entry name" value="FN3"/>
    <property type="match status" value="1"/>
</dbReference>
<evidence type="ECO:0000256" key="5">
    <source>
        <dbReference type="SAM" id="SignalP"/>
    </source>
</evidence>
<dbReference type="SUPFAM" id="SSF49265">
    <property type="entry name" value="Fibronectin type III"/>
    <property type="match status" value="1"/>
</dbReference>
<keyword evidence="3" id="KW-0378">Hydrolase</keyword>
<feature type="compositionally biased region" description="Polar residues" evidence="4">
    <location>
        <begin position="460"/>
        <end position="472"/>
    </location>
</feature>
<dbReference type="NCBIfam" id="TIGR04183">
    <property type="entry name" value="Por_Secre_tail"/>
    <property type="match status" value="1"/>
</dbReference>
<evidence type="ECO:0000313" key="8">
    <source>
        <dbReference type="EMBL" id="WNM19927.1"/>
    </source>
</evidence>
<feature type="chain" id="PRO_5044705442" evidence="5">
    <location>
        <begin position="21"/>
        <end position="1092"/>
    </location>
</feature>
<dbReference type="EMBL" id="CP134878">
    <property type="protein sequence ID" value="WNM19927.1"/>
    <property type="molecule type" value="Genomic_DNA"/>
</dbReference>
<evidence type="ECO:0000259" key="7">
    <source>
        <dbReference type="PROSITE" id="PS51829"/>
    </source>
</evidence>
<dbReference type="InterPro" id="IPR008979">
    <property type="entry name" value="Galactose-bd-like_sf"/>
</dbReference>
<dbReference type="Gene3D" id="2.60.120.260">
    <property type="entry name" value="Galactose-binding domain-like"/>
    <property type="match status" value="1"/>
</dbReference>
<evidence type="ECO:0000256" key="4">
    <source>
        <dbReference type="SAM" id="MobiDB-lite"/>
    </source>
</evidence>
<dbReference type="InterPro" id="IPR024079">
    <property type="entry name" value="MetalloPept_cat_dom_sf"/>
</dbReference>
<dbReference type="InterPro" id="IPR026444">
    <property type="entry name" value="Secre_tail"/>
</dbReference>
<feature type="domain" description="Fibronectin type-III" evidence="6">
    <location>
        <begin position="766"/>
        <end position="855"/>
    </location>
</feature>
<dbReference type="Gene3D" id="3.40.390.10">
    <property type="entry name" value="Collagenase (Catalytic Domain)"/>
    <property type="match status" value="1"/>
</dbReference>
<evidence type="ECO:0000256" key="1">
    <source>
        <dbReference type="ARBA" id="ARBA00022670"/>
    </source>
</evidence>
<sequence length="1092" mass="117736">MRIKLLIIALFLCFSSFSQKDIWKKNESREITPNKFVQRNSFPDNFTLYQVAANELKNLLQQSPNRLTTSSSKVVISVPNSNGDIERFQMFEFSNFDPQLQAQFPEIRSYIGKGIDDKTAIIRMSSDPSGFQGIIFRADKGTEFFEPYSQDSSVYAFFTSADRKRGNLPFVCSTEDVKLNNELKESLNSQNRSSSGQLLNFRLALSCNGEYAIYFGGTVNGALAAMNATMTRVNGVFEKDLAIHMNLIANNSLVVYTNPNTDPYSTNIGAWNGQLQTTLTNVIGEANYDIGHMFGSTGGGGSAGCIGCVCVNGVKGSGKTSPADGVPMGDNFDIDYVAHEMGHQFGGNHTFSNSVEGSGVNVEPGSGSTIMGYAGITAQDVQPHSDAYFIYANIKQIQDNMVAKTCPQRINLTNITPEVDAGFDYTIPKSTPFVLTGTAYDGNGDTMTYCWEQNDSAITTTPSQTGTNSGASATKLGGPNWRSYNPTTSPSRYFPRIQSIIANQSTTAGSEINVEALSSVARTLNFVFTARDNYAGAGQTNSDAMVVTVNATAGPFLVSSPNTAVSWTVGSNQTVTWDVAGTTSNNVNAAYVDIFLSTDGGFTYPILLASKVPNDGSETITVPNNVGTANRIMVKGYKHIFFDISNANFTITAPTSSFAIAFNGIAEQQNKEACTGATIDYTIPYSAYAGFSGTTTFSVSGQPAGSVVTFTPNTMTSSGNVTMTISNTNNLTAAFYNLTVTATDGVTSKTVPFYLNLLNSTFNNLILTSPANQAIGQNSALNLTWQADSNATLYDVQVSTDPNFSTISYSGTVATNSFALNNLSSATQYYWRVLPKNSSCFGNYSQVYLFKTGQITCTNYNSTNVPITIPTTANVTVNSTLSVPDTDVISDVNVTLNISHTYVNDLTITLISPAGTQVKLVQRPCADAELENITATFDDSGIPLVCQVSPAISGVVIPLETLTAFNGQTMNGIWTLRVFDQFNLDGGAINGWTLNLCKNTAVPLEVNENSLQNFSLYPNPNNGNFNISFNSNSTNKINVGVFDIRGRSVFSNDYQNNGFFNETINLSNIQSGIYLVKVQDGEKQITKKIVVE</sequence>
<evidence type="ECO:0000256" key="2">
    <source>
        <dbReference type="ARBA" id="ARBA00022729"/>
    </source>
</evidence>
<evidence type="ECO:0000256" key="3">
    <source>
        <dbReference type="ARBA" id="ARBA00022801"/>
    </source>
</evidence>
<dbReference type="Pfam" id="PF13583">
    <property type="entry name" value="Reprolysin_4"/>
    <property type="match status" value="1"/>
</dbReference>
<proteinExistence type="predicted"/>
<evidence type="ECO:0000313" key="9">
    <source>
        <dbReference type="EMBL" id="WNM21316.1"/>
    </source>
</evidence>
<keyword evidence="9" id="KW-0482">Metalloprotease</keyword>
<keyword evidence="10" id="KW-1185">Reference proteome</keyword>
<dbReference type="GO" id="GO:0006508">
    <property type="term" value="P:proteolysis"/>
    <property type="evidence" value="ECO:0007669"/>
    <property type="project" value="UniProtKB-KW"/>
</dbReference>
<dbReference type="PROSITE" id="PS51829">
    <property type="entry name" value="P_HOMO_B"/>
    <property type="match status" value="1"/>
</dbReference>
<dbReference type="KEGG" id="fcj:RN605_11580"/>
<dbReference type="EMBL" id="CP134890">
    <property type="protein sequence ID" value="WNM21316.1"/>
    <property type="molecule type" value="Genomic_DNA"/>
</dbReference>
<dbReference type="InterPro" id="IPR002884">
    <property type="entry name" value="P_dom"/>
</dbReference>
<dbReference type="Proteomes" id="UP001304515">
    <property type="component" value="Chromosome"/>
</dbReference>
<name>A0AA96J7G8_9FLAO</name>
<evidence type="ECO:0000313" key="10">
    <source>
        <dbReference type="Proteomes" id="UP001304515"/>
    </source>
</evidence>
<dbReference type="SUPFAM" id="SSF55486">
    <property type="entry name" value="Metalloproteases ('zincins'), catalytic domain"/>
    <property type="match status" value="1"/>
</dbReference>
<dbReference type="Gene3D" id="2.60.40.10">
    <property type="entry name" value="Immunoglobulins"/>
    <property type="match status" value="1"/>
</dbReference>
<organism evidence="9 10">
    <name type="scientific">Flavobacterium capsici</name>
    <dbReference type="NCBI Taxonomy" id="3075618"/>
    <lineage>
        <taxon>Bacteria</taxon>
        <taxon>Pseudomonadati</taxon>
        <taxon>Bacteroidota</taxon>
        <taxon>Flavobacteriia</taxon>
        <taxon>Flavobacteriales</taxon>
        <taxon>Flavobacteriaceae</taxon>
        <taxon>Flavobacterium</taxon>
    </lineage>
</organism>
<dbReference type="GO" id="GO:0008237">
    <property type="term" value="F:metallopeptidase activity"/>
    <property type="evidence" value="ECO:0007669"/>
    <property type="project" value="UniProtKB-KW"/>
</dbReference>
<dbReference type="RefSeq" id="WP_313324950.1">
    <property type="nucleotide sequence ID" value="NZ_CP134878.1"/>
</dbReference>
<dbReference type="Pfam" id="PF18962">
    <property type="entry name" value="Por_Secre_tail"/>
    <property type="match status" value="1"/>
</dbReference>
<gene>
    <name evidence="9" type="ORF">RN605_11580</name>
    <name evidence="8" type="ORF">RN608_04410</name>
</gene>
<reference evidence="9 10" key="1">
    <citation type="submission" date="2023-09" db="EMBL/GenBank/DDBJ databases">
        <title>Flavobacterium sp. a novel bacteria isolate from Pepper rhizosphere.</title>
        <authorList>
            <person name="Peng Y."/>
            <person name="Lee J."/>
        </authorList>
    </citation>
    <scope>NUCLEOTIDE SEQUENCE [LARGE SCALE GENOMIC DNA]</scope>
    <source>
        <strain evidence="8">PMR2A8</strain>
        <strain evidence="9 10">PMTSA4</strain>
    </source>
</reference>
<feature type="signal peptide" evidence="5">
    <location>
        <begin position="1"/>
        <end position="20"/>
    </location>
</feature>
<dbReference type="AlphaFoldDB" id="A0AA96J7G8"/>
<keyword evidence="2 5" id="KW-0732">Signal</keyword>
<accession>A0AA96EXK8</accession>
<dbReference type="SUPFAM" id="SSF49785">
    <property type="entry name" value="Galactose-binding domain-like"/>
    <property type="match status" value="1"/>
</dbReference>
<protein>
    <submittedName>
        <fullName evidence="9">Zinc-dependent metalloprotease family protein</fullName>
    </submittedName>
</protein>
<dbReference type="InterPro" id="IPR003961">
    <property type="entry name" value="FN3_dom"/>
</dbReference>
<accession>A0AA96J7G8</accession>
<dbReference type="GO" id="GO:0004252">
    <property type="term" value="F:serine-type endopeptidase activity"/>
    <property type="evidence" value="ECO:0007669"/>
    <property type="project" value="InterPro"/>
</dbReference>